<dbReference type="Proteomes" id="UP001189429">
    <property type="component" value="Unassembled WGS sequence"/>
</dbReference>
<feature type="compositionally biased region" description="Basic and acidic residues" evidence="2">
    <location>
        <begin position="932"/>
        <end position="946"/>
    </location>
</feature>
<proteinExistence type="predicted"/>
<dbReference type="Gene3D" id="4.10.60.10">
    <property type="entry name" value="Zinc finger, CCHC-type"/>
    <property type="match status" value="1"/>
</dbReference>
<feature type="domain" description="CCHC-type" evidence="3">
    <location>
        <begin position="342"/>
        <end position="358"/>
    </location>
</feature>
<feature type="region of interest" description="Disordered" evidence="2">
    <location>
        <begin position="219"/>
        <end position="238"/>
    </location>
</feature>
<gene>
    <name evidence="4" type="ORF">PCOR1329_LOCUS17815</name>
</gene>
<reference evidence="4" key="1">
    <citation type="submission" date="2023-10" db="EMBL/GenBank/DDBJ databases">
        <authorList>
            <person name="Chen Y."/>
            <person name="Shah S."/>
            <person name="Dougan E. K."/>
            <person name="Thang M."/>
            <person name="Chan C."/>
        </authorList>
    </citation>
    <scope>NUCLEOTIDE SEQUENCE [LARGE SCALE GENOMIC DNA]</scope>
</reference>
<evidence type="ECO:0000313" key="5">
    <source>
        <dbReference type="Proteomes" id="UP001189429"/>
    </source>
</evidence>
<feature type="compositionally biased region" description="Pro residues" evidence="2">
    <location>
        <begin position="306"/>
        <end position="316"/>
    </location>
</feature>
<feature type="region of interest" description="Disordered" evidence="2">
    <location>
        <begin position="303"/>
        <end position="335"/>
    </location>
</feature>
<dbReference type="EMBL" id="CAUYUJ010005557">
    <property type="protein sequence ID" value="CAK0814132.1"/>
    <property type="molecule type" value="Genomic_DNA"/>
</dbReference>
<evidence type="ECO:0000259" key="3">
    <source>
        <dbReference type="PROSITE" id="PS50158"/>
    </source>
</evidence>
<accession>A0ABN9R5Q0</accession>
<keyword evidence="5" id="KW-1185">Reference proteome</keyword>
<feature type="compositionally biased region" description="Basic and acidic residues" evidence="2">
    <location>
        <begin position="318"/>
        <end position="335"/>
    </location>
</feature>
<evidence type="ECO:0000256" key="1">
    <source>
        <dbReference type="PROSITE-ProRule" id="PRU00047"/>
    </source>
</evidence>
<protein>
    <recommendedName>
        <fullName evidence="3">CCHC-type domain-containing protein</fullName>
    </recommendedName>
</protein>
<dbReference type="InterPro" id="IPR036875">
    <property type="entry name" value="Znf_CCHC_sf"/>
</dbReference>
<feature type="region of interest" description="Disordered" evidence="2">
    <location>
        <begin position="1286"/>
        <end position="1418"/>
    </location>
</feature>
<evidence type="ECO:0000313" key="4">
    <source>
        <dbReference type="EMBL" id="CAK0814132.1"/>
    </source>
</evidence>
<sequence>MASGTSSGGAAASAAGGLRLDVPTWDGEPDKLLSYRFDVGLFTKSHKLQDRYVVGPQLVRSLGARARRLAQACPDIERIDDVSDSGKLDGWQRVFEFLLSKLDLSNVSEMGNSAEKLFNKLQQEVGGGFPDWTARWEAHERDLLAQLKAVDGAVTEVIAGPLRTWWYLRRSRLSLVARGEITAVAGGDYDFDQTYKALCARHPLDALKELDGAREKKDRRAGFYGEADDNDVDHNDGDRSELADIVDQLVTLADEDDAMMLDDLGDTEEGENGIYAEFKQMGRNFKDMRDLIRRLKVARDYYPVLAPRPPDGPPRPRAARDQPRKPRADGEKEPVRDMRRMRCLACRKFGHQAKDCPERNKTRGRPQPNETTSFALLELGELVLLLDDDGGIWAILDCGATRSLIGVTMAENLAYDMKERHDINFDLAELTRYFTFGDGRRKSSMGAVTGDIFLGDGLENIEISIMDNEVSLLIGMDILGPACASALIDCGNGYIMLPKTSSNIFQCRKMSSGRLAINVTTPTWWQHVPRGIPNITEPHSEKALVDVSDLPEAKVGAELTGSAELLSGAAEPGLQYAGTKLGGLQILREDPPSNLSSFGSLYCAYDVPGDDFYDAETEATFADILGDIFGYPESLYETCEGDSDQEGARAALKHEDLDVLQQAIDQYDLGYKQEIGDDINFLVRQGRCDLMEVCAPPTSALTQAVIDQGGLAFRAGVHNGFNVATKTRVQKARRIQAGCETLLSIGLQYHGAGVDLEQPQSSQSWSRSASLQRIKEQACETLVSGCAYGLRCPRSGLLLPKVWKICSTDPELQKAIGKRCSNRPGRHDNHEHGEIICGKVVASTAFYPAALCKAWAKRILRAGGGSAAGSQALLTCDSVEDEPIYVDIAEDDDVEPDDQAESDEQIYADIAGDDDVEPEHQAGPDDELDGQELAKDGGRLSTKEEQEIEHRLGRLHRNLGHPSAWAMVKILKNSGASLQVLKMAKNFMCHACNSSVLPKAVRTAAGIEIPEDDAIYLLTLNLDEGSGLALVTNHGDKSQRSGNWSAADVVETWRSWADHYRAPRLIRCDAEGCHRAELTKGWCSSRGIEMFIAPGEAHWLMGMVERRIQIFKRTLTKFWKQNYDCDVDEAISQVIHAIDDLDKVGGHYTYANAFGIGGAQGSNNPFAIIDDGSGESREQRRLTARQSFIEVEYSERRRHAEQACSRVTTHWHTGEHCYYWRRAADPSWPRGTAQLESWYKSNGFWRQLRPATGAERMVVELANMEKRGASMSDLMEVALRGTFEDLTNESRPTIQHFEPQTVMPPETQADTTADEPMEDEAPGLEADAPGSPEPAGEPTTPPTPSSISTIEQSALKLPRLSPPEESTPTPEEGPPGRRWRMYSEESEGTYRQSPAERRANRPGPYSDTRGQDSVDQANSEDDLFVDVNTLSESGLAGLADFEFLDENMTVYFEMLKSELTDSQGGRRLTSQMVDCFVANPKRKDKIEFHWGKLSPSEKVEFRAAMTKEVTKWNQYKGLRPVPASEVKDPAGVIKCRWVLPRKADGAAKARLVLLGYQTKDIGKEPTASPTASRRARNILLTIAAANHWNVVEGDVTSAFLQAYDLEKDLFVEADEALPPPSAFNLVKYFG</sequence>
<dbReference type="InterPro" id="IPR001878">
    <property type="entry name" value="Znf_CCHC"/>
</dbReference>
<feature type="compositionally biased region" description="Acidic residues" evidence="2">
    <location>
        <begin position="1312"/>
        <end position="1322"/>
    </location>
</feature>
<feature type="compositionally biased region" description="Low complexity" evidence="2">
    <location>
        <begin position="1328"/>
        <end position="1338"/>
    </location>
</feature>
<dbReference type="Gene3D" id="2.40.70.10">
    <property type="entry name" value="Acid Proteases"/>
    <property type="match status" value="1"/>
</dbReference>
<keyword evidence="1" id="KW-0479">Metal-binding</keyword>
<feature type="compositionally biased region" description="Low complexity" evidence="2">
    <location>
        <begin position="1357"/>
        <end position="1370"/>
    </location>
</feature>
<keyword evidence="1" id="KW-0863">Zinc-finger</keyword>
<name>A0ABN9R5Q0_9DINO</name>
<dbReference type="InterPro" id="IPR012337">
    <property type="entry name" value="RNaseH-like_sf"/>
</dbReference>
<dbReference type="InterPro" id="IPR036397">
    <property type="entry name" value="RNaseH_sf"/>
</dbReference>
<dbReference type="Gene3D" id="3.30.420.10">
    <property type="entry name" value="Ribonuclease H-like superfamily/Ribonuclease H"/>
    <property type="match status" value="1"/>
</dbReference>
<dbReference type="SUPFAM" id="SSF53098">
    <property type="entry name" value="Ribonuclease H-like"/>
    <property type="match status" value="1"/>
</dbReference>
<evidence type="ECO:0000256" key="2">
    <source>
        <dbReference type="SAM" id="MobiDB-lite"/>
    </source>
</evidence>
<feature type="region of interest" description="Disordered" evidence="2">
    <location>
        <begin position="915"/>
        <end position="946"/>
    </location>
</feature>
<organism evidence="4 5">
    <name type="scientific">Prorocentrum cordatum</name>
    <dbReference type="NCBI Taxonomy" id="2364126"/>
    <lineage>
        <taxon>Eukaryota</taxon>
        <taxon>Sar</taxon>
        <taxon>Alveolata</taxon>
        <taxon>Dinophyceae</taxon>
        <taxon>Prorocentrales</taxon>
        <taxon>Prorocentraceae</taxon>
        <taxon>Prorocentrum</taxon>
    </lineage>
</organism>
<comment type="caution">
    <text evidence="4">The sequence shown here is derived from an EMBL/GenBank/DDBJ whole genome shotgun (WGS) entry which is preliminary data.</text>
</comment>
<dbReference type="SUPFAM" id="SSF57756">
    <property type="entry name" value="Retrovirus zinc finger-like domains"/>
    <property type="match status" value="1"/>
</dbReference>
<keyword evidence="1" id="KW-0862">Zinc</keyword>
<dbReference type="PROSITE" id="PS50158">
    <property type="entry name" value="ZF_CCHC"/>
    <property type="match status" value="1"/>
</dbReference>
<dbReference type="InterPro" id="IPR021109">
    <property type="entry name" value="Peptidase_aspartic_dom_sf"/>
</dbReference>
<dbReference type="SMART" id="SM00343">
    <property type="entry name" value="ZnF_C2HC"/>
    <property type="match status" value="1"/>
</dbReference>